<feature type="transmembrane region" description="Helical" evidence="1">
    <location>
        <begin position="75"/>
        <end position="97"/>
    </location>
</feature>
<evidence type="ECO:0000313" key="2">
    <source>
        <dbReference type="EMBL" id="MBW4546471.1"/>
    </source>
</evidence>
<feature type="transmembrane region" description="Helical" evidence="1">
    <location>
        <begin position="109"/>
        <end position="126"/>
    </location>
</feature>
<dbReference type="Proteomes" id="UP000753908">
    <property type="component" value="Unassembled WGS sequence"/>
</dbReference>
<comment type="caution">
    <text evidence="2">The sequence shown here is derived from an EMBL/GenBank/DDBJ whole genome shotgun (WGS) entry which is preliminary data.</text>
</comment>
<evidence type="ECO:0008006" key="4">
    <source>
        <dbReference type="Google" id="ProtNLM"/>
    </source>
</evidence>
<keyword evidence="1" id="KW-0472">Membrane</keyword>
<protein>
    <recommendedName>
        <fullName evidence="4">DUF2157 domain-containing protein</fullName>
    </recommendedName>
</protein>
<proteinExistence type="predicted"/>
<evidence type="ECO:0000313" key="3">
    <source>
        <dbReference type="Proteomes" id="UP000753908"/>
    </source>
</evidence>
<gene>
    <name evidence="2" type="ORF">KME25_18790</name>
</gene>
<dbReference type="EMBL" id="JAHHIF010000025">
    <property type="protein sequence ID" value="MBW4546471.1"/>
    <property type="molecule type" value="Genomic_DNA"/>
</dbReference>
<organism evidence="2 3">
    <name type="scientific">Symplocastrum torsivum CPER-KK1</name>
    <dbReference type="NCBI Taxonomy" id="450513"/>
    <lineage>
        <taxon>Bacteria</taxon>
        <taxon>Bacillati</taxon>
        <taxon>Cyanobacteriota</taxon>
        <taxon>Cyanophyceae</taxon>
        <taxon>Oscillatoriophycideae</taxon>
        <taxon>Oscillatoriales</taxon>
        <taxon>Microcoleaceae</taxon>
        <taxon>Symplocastrum</taxon>
    </lineage>
</organism>
<dbReference type="AlphaFoldDB" id="A0A951PMR6"/>
<keyword evidence="1" id="KW-1133">Transmembrane helix</keyword>
<sequence length="214" mass="23867">MTFFNPNTPLLCRKESAYALPDVPGVWRFHLQIGNITLLSTFYTRLDQACIVWGVISAIIFIAAQFLPISWTTQAIWWSSLSLIGTVGMVILTPSWIREEGLGWVLDSWIFLMLLGLVITDLGIFLGWSEVLMNLCPLWLGLIALGYFCTGVGMRSRTLTLTGLVHLLSIWILPYCGAWQFLATGIITGGSVLLLAEFQWDSFGTCGNKIEENL</sequence>
<keyword evidence="1" id="KW-0812">Transmembrane</keyword>
<accession>A0A951PMR6</accession>
<name>A0A951PMR6_9CYAN</name>
<reference evidence="2" key="1">
    <citation type="submission" date="2021-05" db="EMBL/GenBank/DDBJ databases">
        <authorList>
            <person name="Pietrasiak N."/>
            <person name="Ward R."/>
            <person name="Stajich J.E."/>
            <person name="Kurbessoian T."/>
        </authorList>
    </citation>
    <scope>NUCLEOTIDE SEQUENCE</scope>
    <source>
        <strain evidence="2">CPER-KK1</strain>
    </source>
</reference>
<feature type="transmembrane region" description="Helical" evidence="1">
    <location>
        <begin position="50"/>
        <end position="69"/>
    </location>
</feature>
<feature type="transmembrane region" description="Helical" evidence="1">
    <location>
        <begin position="164"/>
        <end position="187"/>
    </location>
</feature>
<reference evidence="2" key="2">
    <citation type="journal article" date="2022" name="Microbiol. Resour. Announc.">
        <title>Metagenome Sequencing to Explore Phylogenomics of Terrestrial Cyanobacteria.</title>
        <authorList>
            <person name="Ward R.D."/>
            <person name="Stajich J.E."/>
            <person name="Johansen J.R."/>
            <person name="Huntemann M."/>
            <person name="Clum A."/>
            <person name="Foster B."/>
            <person name="Foster B."/>
            <person name="Roux S."/>
            <person name="Palaniappan K."/>
            <person name="Varghese N."/>
            <person name="Mukherjee S."/>
            <person name="Reddy T.B.K."/>
            <person name="Daum C."/>
            <person name="Copeland A."/>
            <person name="Chen I.A."/>
            <person name="Ivanova N.N."/>
            <person name="Kyrpides N.C."/>
            <person name="Shapiro N."/>
            <person name="Eloe-Fadrosh E.A."/>
            <person name="Pietrasiak N."/>
        </authorList>
    </citation>
    <scope>NUCLEOTIDE SEQUENCE</scope>
    <source>
        <strain evidence="2">CPER-KK1</strain>
    </source>
</reference>
<feature type="transmembrane region" description="Helical" evidence="1">
    <location>
        <begin position="132"/>
        <end position="152"/>
    </location>
</feature>
<evidence type="ECO:0000256" key="1">
    <source>
        <dbReference type="SAM" id="Phobius"/>
    </source>
</evidence>